<feature type="transmembrane region" description="Helical" evidence="14">
    <location>
        <begin position="190"/>
        <end position="214"/>
    </location>
</feature>
<feature type="transmembrane region" description="Helical" evidence="14">
    <location>
        <begin position="274"/>
        <end position="297"/>
    </location>
</feature>
<evidence type="ECO:0000256" key="10">
    <source>
        <dbReference type="ARBA" id="ARBA00023136"/>
    </source>
</evidence>
<keyword evidence="5 14" id="KW-0812">Transmembrane</keyword>
<reference evidence="16" key="1">
    <citation type="submission" date="2016-10" db="EMBL/GenBank/DDBJ databases">
        <title>Comparative genomics uncovers the prolific and rare metabolic potential of the cyanobacterial genus Moorea.</title>
        <authorList>
            <person name="Leao T."/>
            <person name="Castelao G."/>
            <person name="Korobeynikov A."/>
            <person name="Monroe E.A."/>
            <person name="Podell S."/>
            <person name="Glukhov E."/>
            <person name="Allen E."/>
            <person name="Gerwick W.H."/>
            <person name="Gerwick L."/>
        </authorList>
    </citation>
    <scope>NUCLEOTIDE SEQUENCE [LARGE SCALE GENOMIC DNA]</scope>
    <source>
        <strain evidence="16">JHB</strain>
    </source>
</reference>
<name>A0A1D9G9I8_MOOP1</name>
<organism evidence="15 16">
    <name type="scientific">Moorena producens (strain JHB)</name>
    <dbReference type="NCBI Taxonomy" id="1454205"/>
    <lineage>
        <taxon>Bacteria</taxon>
        <taxon>Bacillati</taxon>
        <taxon>Cyanobacteriota</taxon>
        <taxon>Cyanophyceae</taxon>
        <taxon>Coleofasciculales</taxon>
        <taxon>Coleofasciculaceae</taxon>
        <taxon>Moorena</taxon>
    </lineage>
</organism>
<feature type="transmembrane region" description="Helical" evidence="14">
    <location>
        <begin position="158"/>
        <end position="178"/>
    </location>
</feature>
<evidence type="ECO:0000256" key="5">
    <source>
        <dbReference type="ARBA" id="ARBA00022692"/>
    </source>
</evidence>
<dbReference type="InterPro" id="IPR038377">
    <property type="entry name" value="Na/Glc_symporter_sf"/>
</dbReference>
<keyword evidence="6 14" id="KW-0769">Symport</keyword>
<feature type="transmembrane region" description="Helical" evidence="14">
    <location>
        <begin position="362"/>
        <end position="380"/>
    </location>
</feature>
<keyword evidence="3 14" id="KW-0813">Transport</keyword>
<dbReference type="GO" id="GO:0005886">
    <property type="term" value="C:plasma membrane"/>
    <property type="evidence" value="ECO:0007669"/>
    <property type="project" value="UniProtKB-SubCell"/>
</dbReference>
<keyword evidence="11 14" id="KW-0739">Sodium transport</keyword>
<evidence type="ECO:0000256" key="4">
    <source>
        <dbReference type="ARBA" id="ARBA00022475"/>
    </source>
</evidence>
<feature type="transmembrane region" description="Helical" evidence="14">
    <location>
        <begin position="442"/>
        <end position="459"/>
    </location>
</feature>
<feature type="transmembrane region" description="Helical" evidence="14">
    <location>
        <begin position="413"/>
        <end position="436"/>
    </location>
</feature>
<dbReference type="PROSITE" id="PS50283">
    <property type="entry name" value="NA_SOLUT_SYMP_3"/>
    <property type="match status" value="1"/>
</dbReference>
<feature type="transmembrane region" description="Helical" evidence="14">
    <location>
        <begin position="234"/>
        <end position="253"/>
    </location>
</feature>
<sequence length="464" mass="49623">MLQNQVAIVISFLAFLLLFTGVGIYSATRKQNNTADYLLASRNVNPWLTALSAFATNYSGFMFIGLIGWTYQVGISTFWPMLITLLGQYIAWLFVHKQLRVVSEETGSETIGSFLGQGGERPIVVLSALITIVFVGAYAAAQLLAGGKALFAIFGWDYAFGIVVGAVIVTVYCFAGGIRASIWTDAVQSILMMFAMLLLVALGVQASGGLDGLWTQLREVDPKLLDPTPNAKFGFLPFVISWLFQGLGVVGQPHIMIRAMVINSPEKIGLTRNIYTLLAFVFTLTAIGVALTARILIPDLADIDPELALPQLAIKMLPAVWVGVILAGIFSAVISTADSQILSCSAALTQDLFPQIAHSYKLVKLGTVLVTAITMVLALANNQSVFASVLAGWSALGSGLGPLLVVRAWRQPVSVPVAVAMMATGVAVSLIWRFGLNLSSDILEIFPGMVASTLVYLVASKVKL</sequence>
<evidence type="ECO:0000256" key="11">
    <source>
        <dbReference type="ARBA" id="ARBA00023201"/>
    </source>
</evidence>
<evidence type="ECO:0000256" key="14">
    <source>
        <dbReference type="RuleBase" id="RU366012"/>
    </source>
</evidence>
<accession>A0A1D9G9I8</accession>
<keyword evidence="4 14" id="KW-1003">Cell membrane</keyword>
<evidence type="ECO:0000256" key="6">
    <source>
        <dbReference type="ARBA" id="ARBA00022847"/>
    </source>
</evidence>
<dbReference type="PANTHER" id="PTHR48086:SF3">
    <property type="entry name" value="SODIUM_PROLINE SYMPORTER"/>
    <property type="match status" value="1"/>
</dbReference>
<dbReference type="Gene3D" id="1.20.1730.10">
    <property type="entry name" value="Sodium/glucose cotransporter"/>
    <property type="match status" value="1"/>
</dbReference>
<keyword evidence="8 14" id="KW-0915">Sodium</keyword>
<evidence type="ECO:0000313" key="15">
    <source>
        <dbReference type="EMBL" id="AOY84302.1"/>
    </source>
</evidence>
<evidence type="ECO:0000256" key="9">
    <source>
        <dbReference type="ARBA" id="ARBA00023065"/>
    </source>
</evidence>
<keyword evidence="9 14" id="KW-0406">Ion transport</keyword>
<keyword evidence="14" id="KW-0029">Amino-acid transport</keyword>
<comment type="catalytic activity">
    <reaction evidence="12">
        <text>L-proline(in) + Na(+)(in) = L-proline(out) + Na(+)(out)</text>
        <dbReference type="Rhea" id="RHEA:28967"/>
        <dbReference type="ChEBI" id="CHEBI:29101"/>
        <dbReference type="ChEBI" id="CHEBI:60039"/>
    </reaction>
</comment>
<proteinExistence type="inferred from homology"/>
<dbReference type="GO" id="GO:0015824">
    <property type="term" value="P:proline transport"/>
    <property type="evidence" value="ECO:0007669"/>
    <property type="project" value="UniProtKB-UniRule"/>
</dbReference>
<dbReference type="GO" id="GO:0031402">
    <property type="term" value="F:sodium ion binding"/>
    <property type="evidence" value="ECO:0007669"/>
    <property type="project" value="UniProtKB-UniRule"/>
</dbReference>
<dbReference type="GO" id="GO:0005298">
    <property type="term" value="F:proline:sodium symporter activity"/>
    <property type="evidence" value="ECO:0007669"/>
    <property type="project" value="UniProtKB-UniRule"/>
</dbReference>
<evidence type="ECO:0000256" key="3">
    <source>
        <dbReference type="ARBA" id="ARBA00022448"/>
    </source>
</evidence>
<feature type="transmembrane region" description="Helical" evidence="14">
    <location>
        <begin position="77"/>
        <end position="95"/>
    </location>
</feature>
<comment type="similarity">
    <text evidence="2 13">Belongs to the sodium:solute symporter (SSF) (TC 2.A.21) family.</text>
</comment>
<keyword evidence="10 14" id="KW-0472">Membrane</keyword>
<feature type="transmembrane region" description="Helical" evidence="14">
    <location>
        <begin position="123"/>
        <end position="146"/>
    </location>
</feature>
<feature type="transmembrane region" description="Helical" evidence="14">
    <location>
        <begin position="317"/>
        <end position="337"/>
    </location>
</feature>
<evidence type="ECO:0000256" key="1">
    <source>
        <dbReference type="ARBA" id="ARBA00004651"/>
    </source>
</evidence>
<evidence type="ECO:0000256" key="7">
    <source>
        <dbReference type="ARBA" id="ARBA00022989"/>
    </source>
</evidence>
<protein>
    <recommendedName>
        <fullName evidence="14">Sodium/proline symporter</fullName>
    </recommendedName>
    <alternativeName>
        <fullName evidence="14">Proline permease</fullName>
    </alternativeName>
</protein>
<dbReference type="Proteomes" id="UP000176944">
    <property type="component" value="Chromosome"/>
</dbReference>
<dbReference type="EMBL" id="CP017708">
    <property type="protein sequence ID" value="AOY84302.1"/>
    <property type="molecule type" value="Genomic_DNA"/>
</dbReference>
<feature type="transmembrane region" description="Helical" evidence="14">
    <location>
        <begin position="47"/>
        <end position="71"/>
    </location>
</feature>
<evidence type="ECO:0000256" key="13">
    <source>
        <dbReference type="RuleBase" id="RU362091"/>
    </source>
</evidence>
<evidence type="ECO:0000256" key="12">
    <source>
        <dbReference type="ARBA" id="ARBA00033708"/>
    </source>
</evidence>
<dbReference type="InterPro" id="IPR001734">
    <property type="entry name" value="Na/solute_symporter"/>
</dbReference>
<evidence type="ECO:0000256" key="2">
    <source>
        <dbReference type="ARBA" id="ARBA00006434"/>
    </source>
</evidence>
<feature type="transmembrane region" description="Helical" evidence="14">
    <location>
        <begin position="6"/>
        <end position="27"/>
    </location>
</feature>
<gene>
    <name evidence="15" type="ORF">BJP36_34640</name>
</gene>
<comment type="subcellular location">
    <subcellularLocation>
        <location evidence="1 14">Cell membrane</location>
        <topology evidence="1 14">Multi-pass membrane protein</topology>
    </subcellularLocation>
</comment>
<dbReference type="InterPro" id="IPR011851">
    <property type="entry name" value="Na/Pro_symporter"/>
</dbReference>
<dbReference type="CDD" id="cd11475">
    <property type="entry name" value="SLC5sbd_PutP"/>
    <property type="match status" value="1"/>
</dbReference>
<dbReference type="PANTHER" id="PTHR48086">
    <property type="entry name" value="SODIUM/PROLINE SYMPORTER-RELATED"/>
    <property type="match status" value="1"/>
</dbReference>
<evidence type="ECO:0000313" key="16">
    <source>
        <dbReference type="Proteomes" id="UP000176944"/>
    </source>
</evidence>
<dbReference type="Pfam" id="PF00474">
    <property type="entry name" value="SSF"/>
    <property type="match status" value="1"/>
</dbReference>
<comment type="function">
    <text evidence="14">Catalyzes the sodium-dependent uptake of extracellular L-proline.</text>
</comment>
<keyword evidence="7 14" id="KW-1133">Transmembrane helix</keyword>
<dbReference type="AlphaFoldDB" id="A0A1D9G9I8"/>
<feature type="transmembrane region" description="Helical" evidence="14">
    <location>
        <begin position="386"/>
        <end position="406"/>
    </location>
</feature>
<dbReference type="InterPro" id="IPR050277">
    <property type="entry name" value="Sodium:Solute_Symporter"/>
</dbReference>
<evidence type="ECO:0000256" key="8">
    <source>
        <dbReference type="ARBA" id="ARBA00023053"/>
    </source>
</evidence>